<evidence type="ECO:0000313" key="2">
    <source>
        <dbReference type="EMBL" id="QIP38119.1"/>
    </source>
</evidence>
<feature type="compositionally biased region" description="Polar residues" evidence="1">
    <location>
        <begin position="35"/>
        <end position="54"/>
    </location>
</feature>
<accession>A0A5P3G3H6</accession>
<evidence type="ECO:0000313" key="3">
    <source>
        <dbReference type="EMBL" id="WGV50401.2"/>
    </source>
</evidence>
<gene>
    <name evidence="2" type="ORF">G9444_0875</name>
    <name evidence="3" type="ORF">QIE55_04015</name>
</gene>
<reference evidence="3" key="2">
    <citation type="submission" date="2023-08" db="EMBL/GenBank/DDBJ databases">
        <title>Isolation and Characterization of Rhodococcus erythropolis MGMM8.</title>
        <authorList>
            <person name="Diabankana R.G.C."/>
            <person name="Afordoanyi D.M."/>
            <person name="Validov S.Z."/>
        </authorList>
    </citation>
    <scope>NUCLEOTIDE SEQUENCE</scope>
    <source>
        <strain evidence="3">MGMM8</strain>
    </source>
</reference>
<reference evidence="2 4" key="1">
    <citation type="submission" date="2020-03" db="EMBL/GenBank/DDBJ databases">
        <title>Screen low temperature-resistant strains for efficient degradation of petroleum hydrocarbons under the low temperature.</title>
        <authorList>
            <person name="Wang Y."/>
            <person name="Chen J."/>
        </authorList>
    </citation>
    <scope>NUCLEOTIDE SEQUENCE [LARGE SCALE GENOMIC DNA]</scope>
    <source>
        <strain evidence="2 4">KB1</strain>
    </source>
</reference>
<feature type="compositionally biased region" description="Basic and acidic residues" evidence="1">
    <location>
        <begin position="55"/>
        <end position="78"/>
    </location>
</feature>
<dbReference type="Proteomes" id="UP001230933">
    <property type="component" value="Chromosome"/>
</dbReference>
<feature type="region of interest" description="Disordered" evidence="1">
    <location>
        <begin position="1"/>
        <end position="78"/>
    </location>
</feature>
<evidence type="ECO:0000256" key="1">
    <source>
        <dbReference type="SAM" id="MobiDB-lite"/>
    </source>
</evidence>
<protein>
    <submittedName>
        <fullName evidence="2">Uncharacterized protein</fullName>
    </submittedName>
</protein>
<dbReference type="AlphaFoldDB" id="A0A5P3G3H6"/>
<dbReference type="RefSeq" id="WP_125461407.1">
    <property type="nucleotide sequence ID" value="NZ_AP018733.1"/>
</dbReference>
<sequence length="78" mass="8356">MRNTPKSESLLRARAEREERTGSSEHPAGGASNPGEDSSSSEPGARSDSATIRSARSELSTHARAVESMHEAIHPDRD</sequence>
<evidence type="ECO:0000313" key="4">
    <source>
        <dbReference type="Proteomes" id="UP000502345"/>
    </source>
</evidence>
<name>A0A5P3G3H6_RHOER</name>
<dbReference type="EMBL" id="CP050124">
    <property type="protein sequence ID" value="QIP38119.1"/>
    <property type="molecule type" value="Genomic_DNA"/>
</dbReference>
<feature type="compositionally biased region" description="Basic and acidic residues" evidence="1">
    <location>
        <begin position="9"/>
        <end position="23"/>
    </location>
</feature>
<organism evidence="2 4">
    <name type="scientific">Rhodococcus erythropolis</name>
    <name type="common">Arthrobacter picolinophilus</name>
    <dbReference type="NCBI Taxonomy" id="1833"/>
    <lineage>
        <taxon>Bacteria</taxon>
        <taxon>Bacillati</taxon>
        <taxon>Actinomycetota</taxon>
        <taxon>Actinomycetes</taxon>
        <taxon>Mycobacteriales</taxon>
        <taxon>Nocardiaceae</taxon>
        <taxon>Rhodococcus</taxon>
        <taxon>Rhodococcus erythropolis group</taxon>
    </lineage>
</organism>
<dbReference type="EMBL" id="CP124545">
    <property type="protein sequence ID" value="WGV50401.2"/>
    <property type="molecule type" value="Genomic_DNA"/>
</dbReference>
<dbReference type="Proteomes" id="UP000502345">
    <property type="component" value="Chromosome"/>
</dbReference>
<proteinExistence type="predicted"/>